<accession>A0A7X1C971</accession>
<dbReference type="InterPro" id="IPR057253">
    <property type="entry name" value="CoiA-like_N"/>
</dbReference>
<gene>
    <name evidence="4" type="ORF">HCJ38_08430</name>
</gene>
<dbReference type="Pfam" id="PF06054">
    <property type="entry name" value="CoiA_nuc"/>
    <property type="match status" value="1"/>
</dbReference>
<dbReference type="InterPro" id="IPR057252">
    <property type="entry name" value="CoiA_C"/>
</dbReference>
<evidence type="ECO:0000259" key="2">
    <source>
        <dbReference type="Pfam" id="PF25164"/>
    </source>
</evidence>
<comment type="caution">
    <text evidence="4">The sequence shown here is derived from an EMBL/GenBank/DDBJ whole genome shotgun (WGS) entry which is preliminary data.</text>
</comment>
<reference evidence="4 5" key="1">
    <citation type="submission" date="2020-03" db="EMBL/GenBank/DDBJ databases">
        <title>Soil Listeria distribution.</title>
        <authorList>
            <person name="Liao J."/>
            <person name="Wiedmann M."/>
        </authorList>
    </citation>
    <scope>NUCLEOTIDE SEQUENCE [LARGE SCALE GENOMIC DNA]</scope>
    <source>
        <strain evidence="4 5">FSL L7-1554</strain>
    </source>
</reference>
<proteinExistence type="predicted"/>
<feature type="domain" description="Competence protein CoiA nuclease-like" evidence="1">
    <location>
        <begin position="64"/>
        <end position="204"/>
    </location>
</feature>
<name>A0A7X1C971_9LIST</name>
<dbReference type="PIRSF" id="PIRSF007487">
    <property type="entry name" value="Competence-induced_CoiA_bac"/>
    <property type="match status" value="1"/>
</dbReference>
<dbReference type="EMBL" id="JAASTW010000009">
    <property type="protein sequence ID" value="MBC1489034.1"/>
    <property type="molecule type" value="Genomic_DNA"/>
</dbReference>
<dbReference type="InterPro" id="IPR021176">
    <property type="entry name" value="Competence-induced_CoiA"/>
</dbReference>
<feature type="domain" description="Competence protein CoiA-like N-terminal" evidence="2">
    <location>
        <begin position="15"/>
        <end position="59"/>
    </location>
</feature>
<dbReference type="AlphaFoldDB" id="A0A7X1C971"/>
<evidence type="ECO:0000313" key="5">
    <source>
        <dbReference type="Proteomes" id="UP000561617"/>
    </source>
</evidence>
<dbReference type="RefSeq" id="WP_185381068.1">
    <property type="nucleotide sequence ID" value="NZ_JAASTW010000009.1"/>
</dbReference>
<protein>
    <submittedName>
        <fullName evidence="4">Competence protein CoiA</fullName>
    </submittedName>
</protein>
<dbReference type="InterPro" id="IPR010330">
    <property type="entry name" value="CoiA_nuc"/>
</dbReference>
<evidence type="ECO:0000259" key="3">
    <source>
        <dbReference type="Pfam" id="PF25166"/>
    </source>
</evidence>
<evidence type="ECO:0000259" key="1">
    <source>
        <dbReference type="Pfam" id="PF06054"/>
    </source>
</evidence>
<dbReference type="Pfam" id="PF25166">
    <property type="entry name" value="CoiA_C"/>
    <property type="match status" value="1"/>
</dbReference>
<dbReference type="Pfam" id="PF25164">
    <property type="entry name" value="CoiA_N"/>
    <property type="match status" value="1"/>
</dbReference>
<dbReference type="Proteomes" id="UP000561617">
    <property type="component" value="Unassembled WGS sequence"/>
</dbReference>
<evidence type="ECO:0000313" key="4">
    <source>
        <dbReference type="EMBL" id="MBC1489034.1"/>
    </source>
</evidence>
<organism evidence="4 5">
    <name type="scientific">Listeria immobilis</name>
    <dbReference type="NCBI Taxonomy" id="2713502"/>
    <lineage>
        <taxon>Bacteria</taxon>
        <taxon>Bacillati</taxon>
        <taxon>Bacillota</taxon>
        <taxon>Bacilli</taxon>
        <taxon>Bacillales</taxon>
        <taxon>Listeriaceae</taxon>
        <taxon>Listeria</taxon>
    </lineage>
</organism>
<sequence length="368" mass="43425">MFTARNDQGETFTITKMNVARIRQENQLFCKACSSPVMIKAGEIKIPHFAHEKSTKCAFASEGESEQHLLAKSQLMSWFCYQGIPITVECYFPKIARQADVFVNNKSVIEFQCSSIPISEMIRRTMDYVSIGLDVHWILGQSVKTVKGRIYLTAFQLAFLQVDSQLGYHFWHYSPEKEIFTLYYHLTFEKRNAFFASEMQFSLKENLNECKQKISRIISRHAYVKRDRLLEREKICFYYAKFKKHGQFMKRVYNAGYYLHYLPKEIGVDLESQFLVITPAIEWQFDLWDIFFNRLEKDDTFSEVYFLEKFQLVVKKVHTIWLPSDEYLKLGKAYLSYLIQVGVLSTIPDNRYRVKRVMACIHKSVSEL</sequence>
<feature type="domain" description="Competence protein CoiA C-terminal" evidence="3">
    <location>
        <begin position="218"/>
        <end position="363"/>
    </location>
</feature>